<dbReference type="Proteomes" id="UP001055804">
    <property type="component" value="Unassembled WGS sequence"/>
</dbReference>
<proteinExistence type="predicted"/>
<keyword evidence="2" id="KW-1185">Reference proteome</keyword>
<name>A0A9J6PDC6_9PROT</name>
<sequence length="184" mass="19636">MTGIETGFGAAPLGATEPEAAEFASLMPAEATLVAGVGEDDDFRACRDLIGHARRDYGQAQENMRLALQYKDMGQDRVAQSYADKAYAKLQELLWTLEELLGNCVKIGALSDAEIREMQDIKARVDGLLRRFESDQPTLGERAGAFLQDAGEVMGQIGQGLAWAAGAVLGGLGWLLGGGRQGAF</sequence>
<comment type="caution">
    <text evidence="1">The sequence shown here is derived from an EMBL/GenBank/DDBJ whole genome shotgun (WGS) entry which is preliminary data.</text>
</comment>
<accession>A0A9J6PDC6</accession>
<organism evidence="1 2">
    <name type="scientific">Futiania mangrovi</name>
    <dbReference type="NCBI Taxonomy" id="2959716"/>
    <lineage>
        <taxon>Bacteria</taxon>
        <taxon>Pseudomonadati</taxon>
        <taxon>Pseudomonadota</taxon>
        <taxon>Alphaproteobacteria</taxon>
        <taxon>Futianiales</taxon>
        <taxon>Futianiaceae</taxon>
        <taxon>Futiania</taxon>
    </lineage>
</organism>
<dbReference type="EMBL" id="JAMZFT010000002">
    <property type="protein sequence ID" value="MCP1336617.1"/>
    <property type="molecule type" value="Genomic_DNA"/>
</dbReference>
<evidence type="ECO:0000313" key="1">
    <source>
        <dbReference type="EMBL" id="MCP1336617.1"/>
    </source>
</evidence>
<protein>
    <submittedName>
        <fullName evidence="1">Uncharacterized protein</fullName>
    </submittedName>
</protein>
<reference evidence="1" key="1">
    <citation type="submission" date="2022-06" db="EMBL/GenBank/DDBJ databases">
        <title>Isolation and Genomics of Futiania mangrovii gen. nov., sp. nov., a Rare and Metabolically-versatile member in the Class Alphaproteobacteria.</title>
        <authorList>
            <person name="Liu L."/>
            <person name="Huang W.-C."/>
            <person name="Pan J."/>
            <person name="Li J."/>
            <person name="Huang Y."/>
            <person name="Du H."/>
            <person name="Liu Y."/>
            <person name="Li M."/>
        </authorList>
    </citation>
    <scope>NUCLEOTIDE SEQUENCE</scope>
    <source>
        <strain evidence="1">FT118</strain>
    </source>
</reference>
<dbReference type="RefSeq" id="WP_269332569.1">
    <property type="nucleotide sequence ID" value="NZ_JAMZFT010000002.1"/>
</dbReference>
<evidence type="ECO:0000313" key="2">
    <source>
        <dbReference type="Proteomes" id="UP001055804"/>
    </source>
</evidence>
<gene>
    <name evidence="1" type="ORF">NJQ99_09385</name>
</gene>
<dbReference type="AlphaFoldDB" id="A0A9J6PDC6"/>